<dbReference type="EMBL" id="PRLD01000001">
    <property type="protein sequence ID" value="RAW60751.1"/>
    <property type="molecule type" value="Genomic_DNA"/>
</dbReference>
<evidence type="ECO:0000313" key="2">
    <source>
        <dbReference type="Proteomes" id="UP000251281"/>
    </source>
</evidence>
<gene>
    <name evidence="1" type="ORF">C4N24_01195</name>
</gene>
<protein>
    <recommendedName>
        <fullName evidence="3">PcfJ-like protein</fullName>
    </recommendedName>
</protein>
<dbReference type="RefSeq" id="WP_112089974.1">
    <property type="nucleotide sequence ID" value="NZ_PRLD01000001.1"/>
</dbReference>
<dbReference type="AlphaFoldDB" id="A0A329UET4"/>
<name>A0A329UET4_9FIRM</name>
<reference evidence="1 2" key="1">
    <citation type="submission" date="2018-02" db="EMBL/GenBank/DDBJ databases">
        <title>Complete genome sequencing of Faecalibacterium prausnitzii strains isolated from the human gut.</title>
        <authorList>
            <person name="Fitzgerald B.C."/>
            <person name="Shkoporov A.N."/>
            <person name="Ross P.R."/>
            <person name="Hill C."/>
        </authorList>
    </citation>
    <scope>NUCLEOTIDE SEQUENCE [LARGE SCALE GENOMIC DNA]</scope>
    <source>
        <strain evidence="1 2">APC923/51-1</strain>
    </source>
</reference>
<accession>A0A329UET4</accession>
<proteinExistence type="predicted"/>
<organism evidence="1 2">
    <name type="scientific">Faecalibacterium prausnitzii</name>
    <dbReference type="NCBI Taxonomy" id="853"/>
    <lineage>
        <taxon>Bacteria</taxon>
        <taxon>Bacillati</taxon>
        <taxon>Bacillota</taxon>
        <taxon>Clostridia</taxon>
        <taxon>Eubacteriales</taxon>
        <taxon>Oscillospiraceae</taxon>
        <taxon>Faecalibacterium</taxon>
    </lineage>
</organism>
<comment type="caution">
    <text evidence="1">The sequence shown here is derived from an EMBL/GenBank/DDBJ whole genome shotgun (WGS) entry which is preliminary data.</text>
</comment>
<dbReference type="InterPro" id="IPR025586">
    <property type="entry name" value="PcfJ"/>
</dbReference>
<dbReference type="Pfam" id="PF14284">
    <property type="entry name" value="PcfJ"/>
    <property type="match status" value="1"/>
</dbReference>
<dbReference type="Proteomes" id="UP000251281">
    <property type="component" value="Unassembled WGS sequence"/>
</dbReference>
<sequence>MKKAEELKLYAPEPKRPELDAALCMSVAEGQGVGRYIKGKVLTVAVWDKKEKPLVVWRFFGGYWTGELRGNENPKKNELSPRQIEVKPCQCLTWRTEVPATKGESELLQNYFDDRRPGYLIGIVEDALSAHARKKREERNARQAAETQKLFENLPEPPEDFSKQVLKVCSDAGFLWVTNDKQGVIEPGGVEKKILIQRARCDSCGGEYTPSELLKHKSTAVCECCGEKMRVRNTRYSVKRLWAARTFLWCKPQGDGIWIRRYLVYFDFSNHRAEPEFHGRGIWWTDGKSIKQWKRSWGEKTEYIMCQRPKLSAMLLAPSGPYQPYTLASHTDQFENDVRKVLKSEWMYQYDNHLNFPWEVRQWEIVNRYPMAESLVKTGWADALCSQVYDRYEHGTRINLRAKTYYGVFGLNRQELAAVSQSKKSFREVDNALEWKDAGLAINGKNMAMTANIRNLSGMAKTLQKSGMTRSLKYLRQQTRRITGSYNGHIALRVAQDWSDYLDMAEKAGMNMQLESVMFPLDLKRRHDDLVLERNKQHRMEAMKGTQHSIRREAEQLEKQFHIENIYKKIRKIYEYDGAEYIIRVPEGAKDILQESKFLDHCIQRGTRYFERISVRESYIFFLRKKSDPNTPWYTLEVEPGGTVRQKRSYSNDQYADLEDAKPFIEEWQQVVQGRMTASEISFAKQSKEIRAQEFAELKENGNIIRTGANAGKLLVDELMHDLMEVEKRVG</sequence>
<evidence type="ECO:0008006" key="3">
    <source>
        <dbReference type="Google" id="ProtNLM"/>
    </source>
</evidence>
<evidence type="ECO:0000313" key="1">
    <source>
        <dbReference type="EMBL" id="RAW60751.1"/>
    </source>
</evidence>